<dbReference type="Gene3D" id="1.10.10.10">
    <property type="entry name" value="Winged helix-like DNA-binding domain superfamily/Winged helix DNA-binding domain"/>
    <property type="match status" value="1"/>
</dbReference>
<dbReference type="Pfam" id="PF13191">
    <property type="entry name" value="AAA_16"/>
    <property type="match status" value="1"/>
</dbReference>
<keyword evidence="3 4" id="KW-0238">DNA-binding</keyword>
<feature type="domain" description="OmpR/PhoB-type" evidence="7">
    <location>
        <begin position="21"/>
        <end position="117"/>
    </location>
</feature>
<dbReference type="GO" id="GO:0006355">
    <property type="term" value="P:regulation of DNA-templated transcription"/>
    <property type="evidence" value="ECO:0007669"/>
    <property type="project" value="InterPro"/>
</dbReference>
<dbReference type="CDD" id="cd07302">
    <property type="entry name" value="CHD"/>
    <property type="match status" value="1"/>
</dbReference>
<dbReference type="CDD" id="cd00383">
    <property type="entry name" value="trans_reg_C"/>
    <property type="match status" value="1"/>
</dbReference>
<dbReference type="PANTHER" id="PTHR16305:SF28">
    <property type="entry name" value="GUANYLATE CYCLASE DOMAIN-CONTAINING PROTEIN"/>
    <property type="match status" value="1"/>
</dbReference>
<dbReference type="PROSITE" id="PS50125">
    <property type="entry name" value="GUANYLATE_CYCLASE_2"/>
    <property type="match status" value="1"/>
</dbReference>
<dbReference type="SUPFAM" id="SSF52540">
    <property type="entry name" value="P-loop containing nucleoside triphosphate hydrolases"/>
    <property type="match status" value="1"/>
</dbReference>
<dbReference type="Pfam" id="PF00486">
    <property type="entry name" value="Trans_reg_C"/>
    <property type="match status" value="1"/>
</dbReference>
<dbReference type="Pfam" id="PF00211">
    <property type="entry name" value="Guanylate_cyc"/>
    <property type="match status" value="1"/>
</dbReference>
<proteinExistence type="predicted"/>
<evidence type="ECO:0000313" key="8">
    <source>
        <dbReference type="EMBL" id="SIT51016.1"/>
    </source>
</evidence>
<dbReference type="Pfam" id="PF12773">
    <property type="entry name" value="DZR"/>
    <property type="match status" value="1"/>
</dbReference>
<dbReference type="InterPro" id="IPR001054">
    <property type="entry name" value="A/G_cyclase"/>
</dbReference>
<dbReference type="RefSeq" id="WP_087739582.1">
    <property type="nucleotide sequence ID" value="NZ_CYGY02000097.1"/>
</dbReference>
<evidence type="ECO:0000259" key="6">
    <source>
        <dbReference type="PROSITE" id="PS50125"/>
    </source>
</evidence>
<dbReference type="GO" id="GO:0005737">
    <property type="term" value="C:cytoplasm"/>
    <property type="evidence" value="ECO:0007669"/>
    <property type="project" value="TreeGrafter"/>
</dbReference>
<dbReference type="GO" id="GO:0000160">
    <property type="term" value="P:phosphorelay signal transduction system"/>
    <property type="evidence" value="ECO:0007669"/>
    <property type="project" value="InterPro"/>
</dbReference>
<name>A0A1N7SUD8_9BURK</name>
<dbReference type="OrthoDB" id="9758570at2"/>
<dbReference type="SMART" id="SM00862">
    <property type="entry name" value="Trans_reg_C"/>
    <property type="match status" value="1"/>
</dbReference>
<dbReference type="Proteomes" id="UP000195569">
    <property type="component" value="Unassembled WGS sequence"/>
</dbReference>
<dbReference type="GO" id="GO:0009190">
    <property type="term" value="P:cyclic nucleotide biosynthetic process"/>
    <property type="evidence" value="ECO:0007669"/>
    <property type="project" value="InterPro"/>
</dbReference>
<dbReference type="InterPro" id="IPR036388">
    <property type="entry name" value="WH-like_DNA-bd_sf"/>
</dbReference>
<organism evidence="8 9">
    <name type="scientific">Paraburkholderia piptadeniae</name>
    <dbReference type="NCBI Taxonomy" id="1701573"/>
    <lineage>
        <taxon>Bacteria</taxon>
        <taxon>Pseudomonadati</taxon>
        <taxon>Pseudomonadota</taxon>
        <taxon>Betaproteobacteria</taxon>
        <taxon>Burkholderiales</taxon>
        <taxon>Burkholderiaceae</taxon>
        <taxon>Paraburkholderia</taxon>
    </lineage>
</organism>
<evidence type="ECO:0000259" key="7">
    <source>
        <dbReference type="PROSITE" id="PS51755"/>
    </source>
</evidence>
<gene>
    <name evidence="8" type="ORF">BN2476_970028</name>
</gene>
<sequence length="1286" mass="142214">MNPENSPKPAATLAIGSGGAGGVLRYPGFEVDIDRGELRVDGRAVALRPKTFALLIYLAQHPGRLLARDELIEAVWRDVIVTDDSLVQCISELRSALGDQRQKVIRTLPRRGYMLELQPVTPAAPREAVATDPISSPAPSSESRAPRQSEVARRMRCAKCGVENAVGASFCEQCGARLTRLCPNCGHELSPTALFCRACGAPLGPSPPPIDYTPPHLAERIVVAQAALEARGATDGERKTITVLFADVVDSTALVRDLDPEEVHRLVTPVIELMMEAVHHYEGYVAKSLGDGIMALFGAPIAHEDHPRRALYAALRMQESMRRHRDRICQEQGVPLQIRVGVHTGEVVVRSIRKEDLRADYDPVGYTIHIASQIAASSSIEVSESTHKLTEGYFEFKALKGTQVKGIPEPLAVYEVLGLGPSRTRLQVAARRGLARFVGREPELGQLQRVLDQAKAGHGQIAAVVGEAGVGKSRLLHEFEQRSQRACLVLKAFSVSHGKAFAYLPLIELLKNYFHITTRDDERECREKITGKVLSLERSLTDLLPYLLYLLDISEPASALADMDAQIRRSRTFEAITRLLVRESFNQPLELIFEDLQWLDGETEAFLAFLVDRLASARMLLLVNYRPEYQHGWGQKSYYTQLRLDPLDEREAQGLLTSLLGDDPGLTPLKQLILDKTEGNPFFMEEVVQNLAEEKVLLGERGHYVVDTTPTALHIPTTVQSVLASRMDRLPGAEKTLLQTLAVVGKEFSWSLIEAVCSGQVAQPEIELRRLLACLQAAEFIYERPTFPEVEYAFKHALTQEVAGNSLLTEQRSALHERTAQAIEAMYSSRIKDYYSVLAHHYSSSGNIRKAMQYLYCAGQQALQRYANPEAVRHLGAALELLKSLPDTPERDRQELALQLTLGPALMATKGYGASEVEAIYARALNLCEQAGGTAQRFSGQVGLRVFYQLRAQYETAKELGERLLKQAESAQDPRLLVEAHRALGTTLFRQGEFGIARAHLEQGLALYYRDQDCVQAVFHGHPGTRLLIVLSMILWYLGYPDQALARSAQARTLARDVSHPLSLAQCLVFGAELHHLRREPQLTQECASAVIALSTEQGFSFYSAWGTILRGWALAELGSSDEGIELIRQGLAAYRSTGAELGQSFFLALLASAYGNAGQIQTGLSRLAEAFAMVDKTDERFYKAELHRLQGELLLMLQGASIQTGGSRNFEEEAEACFHKAVAVAHHQGAKSLELKSVLSVCRLWQRQGKTAQARQRLAEIHDAFTEGFETADLRQAKALLAELS</sequence>
<dbReference type="PROSITE" id="PS51755">
    <property type="entry name" value="OMPR_PHOB"/>
    <property type="match status" value="1"/>
</dbReference>
<dbReference type="PANTHER" id="PTHR16305">
    <property type="entry name" value="TESTICULAR SOLUBLE ADENYLYL CYCLASE"/>
    <property type="match status" value="1"/>
</dbReference>
<dbReference type="SUPFAM" id="SSF55073">
    <property type="entry name" value="Nucleotide cyclase"/>
    <property type="match status" value="1"/>
</dbReference>
<dbReference type="SUPFAM" id="SSF48452">
    <property type="entry name" value="TPR-like"/>
    <property type="match status" value="2"/>
</dbReference>
<dbReference type="InterPro" id="IPR025874">
    <property type="entry name" value="DZR"/>
</dbReference>
<dbReference type="Gene3D" id="3.30.70.1230">
    <property type="entry name" value="Nucleotide cyclase"/>
    <property type="match status" value="1"/>
</dbReference>
<dbReference type="EMBL" id="CYGY02000097">
    <property type="protein sequence ID" value="SIT51016.1"/>
    <property type="molecule type" value="Genomic_DNA"/>
</dbReference>
<keyword evidence="9" id="KW-1185">Reference proteome</keyword>
<dbReference type="GO" id="GO:0003677">
    <property type="term" value="F:DNA binding"/>
    <property type="evidence" value="ECO:0007669"/>
    <property type="project" value="UniProtKB-UniRule"/>
</dbReference>
<evidence type="ECO:0008006" key="10">
    <source>
        <dbReference type="Google" id="ProtNLM"/>
    </source>
</evidence>
<feature type="DNA-binding region" description="OmpR/PhoB-type" evidence="4">
    <location>
        <begin position="21"/>
        <end position="117"/>
    </location>
</feature>
<comment type="caution">
    <text evidence="8">The sequence shown here is derived from an EMBL/GenBank/DDBJ whole genome shotgun (WGS) entry which is preliminary data.</text>
</comment>
<evidence type="ECO:0000256" key="4">
    <source>
        <dbReference type="PROSITE-ProRule" id="PRU01091"/>
    </source>
</evidence>
<keyword evidence="1" id="KW-0547">Nucleotide-binding</keyword>
<evidence type="ECO:0000256" key="2">
    <source>
        <dbReference type="ARBA" id="ARBA00022840"/>
    </source>
</evidence>
<protein>
    <recommendedName>
        <fullName evidence="10">Adenylate cyclase</fullName>
    </recommendedName>
</protein>
<feature type="domain" description="Guanylate cyclase" evidence="6">
    <location>
        <begin position="242"/>
        <end position="375"/>
    </location>
</feature>
<reference evidence="8" key="1">
    <citation type="submission" date="2016-12" db="EMBL/GenBank/DDBJ databases">
        <authorList>
            <person name="Moulin L."/>
        </authorList>
    </citation>
    <scope>NUCLEOTIDE SEQUENCE [LARGE SCALE GENOMIC DNA]</scope>
    <source>
        <strain evidence="8">STM 7183</strain>
    </source>
</reference>
<dbReference type="InterPro" id="IPR041664">
    <property type="entry name" value="AAA_16"/>
</dbReference>
<dbReference type="InterPro" id="IPR001867">
    <property type="entry name" value="OmpR/PhoB-type_DNA-bd"/>
</dbReference>
<dbReference type="GO" id="GO:0005524">
    <property type="term" value="F:ATP binding"/>
    <property type="evidence" value="ECO:0007669"/>
    <property type="project" value="UniProtKB-KW"/>
</dbReference>
<dbReference type="GO" id="GO:0004016">
    <property type="term" value="F:adenylate cyclase activity"/>
    <property type="evidence" value="ECO:0007669"/>
    <property type="project" value="UniProtKB-ARBA"/>
</dbReference>
<dbReference type="InterPro" id="IPR029787">
    <property type="entry name" value="Nucleotide_cyclase"/>
</dbReference>
<dbReference type="SUPFAM" id="SSF46894">
    <property type="entry name" value="C-terminal effector domain of the bipartite response regulators"/>
    <property type="match status" value="1"/>
</dbReference>
<dbReference type="InterPro" id="IPR011990">
    <property type="entry name" value="TPR-like_helical_dom_sf"/>
</dbReference>
<evidence type="ECO:0000256" key="5">
    <source>
        <dbReference type="SAM" id="MobiDB-lite"/>
    </source>
</evidence>
<evidence type="ECO:0000256" key="3">
    <source>
        <dbReference type="ARBA" id="ARBA00023125"/>
    </source>
</evidence>
<dbReference type="InterPro" id="IPR016032">
    <property type="entry name" value="Sig_transdc_resp-reg_C-effctor"/>
</dbReference>
<evidence type="ECO:0000313" key="9">
    <source>
        <dbReference type="Proteomes" id="UP000195569"/>
    </source>
</evidence>
<dbReference type="SMART" id="SM00044">
    <property type="entry name" value="CYCc"/>
    <property type="match status" value="1"/>
</dbReference>
<dbReference type="Gene3D" id="1.25.40.10">
    <property type="entry name" value="Tetratricopeptide repeat domain"/>
    <property type="match status" value="2"/>
</dbReference>
<keyword evidence="2" id="KW-0067">ATP-binding</keyword>
<dbReference type="Gene3D" id="3.40.50.300">
    <property type="entry name" value="P-loop containing nucleotide triphosphate hydrolases"/>
    <property type="match status" value="1"/>
</dbReference>
<dbReference type="InterPro" id="IPR027417">
    <property type="entry name" value="P-loop_NTPase"/>
</dbReference>
<evidence type="ECO:0000256" key="1">
    <source>
        <dbReference type="ARBA" id="ARBA00022741"/>
    </source>
</evidence>
<feature type="region of interest" description="Disordered" evidence="5">
    <location>
        <begin position="124"/>
        <end position="149"/>
    </location>
</feature>
<accession>A0A1N7SUD8</accession>